<dbReference type="AlphaFoldDB" id="E4TYI2"/>
<feature type="chain" id="PRO_5003190063" description="Porin domain-containing protein" evidence="1">
    <location>
        <begin position="21"/>
        <end position="446"/>
    </location>
</feature>
<dbReference type="Gene3D" id="2.40.160.10">
    <property type="entry name" value="Porin"/>
    <property type="match status" value="1"/>
</dbReference>
<dbReference type="STRING" id="709032.Sulku_0292"/>
<accession>E4TYI2</accession>
<keyword evidence="3" id="KW-1185">Reference proteome</keyword>
<evidence type="ECO:0008006" key="4">
    <source>
        <dbReference type="Google" id="ProtNLM"/>
    </source>
</evidence>
<dbReference type="InterPro" id="IPR023614">
    <property type="entry name" value="Porin_dom_sf"/>
</dbReference>
<name>E4TYI2_SULKY</name>
<evidence type="ECO:0000313" key="3">
    <source>
        <dbReference type="Proteomes" id="UP000008721"/>
    </source>
</evidence>
<dbReference type="Proteomes" id="UP000008721">
    <property type="component" value="Chromosome"/>
</dbReference>
<keyword evidence="1" id="KW-0732">Signal</keyword>
<evidence type="ECO:0000256" key="1">
    <source>
        <dbReference type="SAM" id="SignalP"/>
    </source>
</evidence>
<dbReference type="SUPFAM" id="SSF56935">
    <property type="entry name" value="Porins"/>
    <property type="match status" value="1"/>
</dbReference>
<dbReference type="OrthoDB" id="9125at2"/>
<gene>
    <name evidence="2" type="ordered locus">Sulku_0292</name>
</gene>
<dbReference type="KEGG" id="sku:Sulku_0292"/>
<proteinExistence type="predicted"/>
<dbReference type="EMBL" id="CP002355">
    <property type="protein sequence ID" value="ADR32959.1"/>
    <property type="molecule type" value="Genomic_DNA"/>
</dbReference>
<feature type="signal peptide" evidence="1">
    <location>
        <begin position="1"/>
        <end position="20"/>
    </location>
</feature>
<organism evidence="2 3">
    <name type="scientific">Sulfuricurvum kujiense (strain ATCC BAA-921 / DSM 16994 / JCM 11577 / YK-1)</name>
    <dbReference type="NCBI Taxonomy" id="709032"/>
    <lineage>
        <taxon>Bacteria</taxon>
        <taxon>Pseudomonadati</taxon>
        <taxon>Campylobacterota</taxon>
        <taxon>Epsilonproteobacteria</taxon>
        <taxon>Campylobacterales</taxon>
        <taxon>Sulfurimonadaceae</taxon>
        <taxon>Sulfuricurvum</taxon>
    </lineage>
</organism>
<evidence type="ECO:0000313" key="2">
    <source>
        <dbReference type="EMBL" id="ADR32959.1"/>
    </source>
</evidence>
<dbReference type="GO" id="GO:0016020">
    <property type="term" value="C:membrane"/>
    <property type="evidence" value="ECO:0007669"/>
    <property type="project" value="InterPro"/>
</dbReference>
<protein>
    <recommendedName>
        <fullName evidence="4">Porin domain-containing protein</fullName>
    </recommendedName>
</protein>
<dbReference type="RefSeq" id="WP_013459156.1">
    <property type="nucleotide sequence ID" value="NC_014762.1"/>
</dbReference>
<reference evidence="2 3" key="1">
    <citation type="journal article" date="2012" name="Stand. Genomic Sci.">
        <title>Complete genome sequence of the sulfur compounds oxidizing chemolithoautotroph Sulfuricurvum kujiense type strain (YK-1(T)).</title>
        <authorList>
            <person name="Han C."/>
            <person name="Kotsyurbenko O."/>
            <person name="Chertkov O."/>
            <person name="Held B."/>
            <person name="Lapidus A."/>
            <person name="Nolan M."/>
            <person name="Lucas S."/>
            <person name="Hammon N."/>
            <person name="Deshpande S."/>
            <person name="Cheng J.F."/>
            <person name="Tapia R."/>
            <person name="Goodwin L.A."/>
            <person name="Pitluck S."/>
            <person name="Liolios K."/>
            <person name="Pagani I."/>
            <person name="Ivanova N."/>
            <person name="Mavromatis K."/>
            <person name="Mikhailova N."/>
            <person name="Pati A."/>
            <person name="Chen A."/>
            <person name="Palaniappan K."/>
            <person name="Land M."/>
            <person name="Hauser L."/>
            <person name="Chang Y.J."/>
            <person name="Jeffries C.D."/>
            <person name="Brambilla E.M."/>
            <person name="Rohde M."/>
            <person name="Spring S."/>
            <person name="Sikorski J."/>
            <person name="Goker M."/>
            <person name="Woyke T."/>
            <person name="Bristow J."/>
            <person name="Eisen J.A."/>
            <person name="Markowitz V."/>
            <person name="Hugenholtz P."/>
            <person name="Kyrpides N.C."/>
            <person name="Klenk H.P."/>
            <person name="Detter J.C."/>
        </authorList>
    </citation>
    <scope>NUCLEOTIDE SEQUENCE [LARGE SCALE GENOMIC DNA]</scope>
    <source>
        <strain evidence="3">ATCC BAA-921 / DSM 16994 / JCM 11577 / YK-1</strain>
    </source>
</reference>
<dbReference type="HOGENOM" id="CLU_048888_0_0_7"/>
<dbReference type="eggNOG" id="COG4773">
    <property type="taxonomic scope" value="Bacteria"/>
</dbReference>
<sequence length="446" mass="46772">MKLVKMSLAAAVLLGASAFAIDNVKVSGDAKLYYNTNNADYLDGSGNKQSGLFDKAASAADTALTLGVTGDLTKGVSFGVKGIAVSTLGLENNLVSNTWTGAHDAKANGSSFGAQVDDQAWISEMWVAATLGKTTAKLGRMELDTPFAFSEKWSIATNTFDAAVLINQDIPDTTLVGAWVGKGNGVNAIGAYSLNGVPSNTPAVGIDGIVGAGANFDTFASDGAYAAALVNNSFKPLTFQAWYYNVVDVADTYWLQADIDCQLVKGVKIGAQYANMSPKGNIESTLDGIGSNDNSSAYAFKLGYEGVQNLKVSAAYSKADSDGVLKIANVATNNLGAAQSKLYTEAWWNYGYVGAPDARSWNVTAEYDAGLAKLGAYYTDVSIDDTNVVNQAVGGKDNVDMKEIAVTATKSFGPLDATLAYISTDADDQNTGDRYDTVQAYLTLNF</sequence>